<dbReference type="RefSeq" id="XP_005830949.1">
    <property type="nucleotide sequence ID" value="XM_005830892.1"/>
</dbReference>
<gene>
    <name evidence="7" type="ORF">GUITHDRAFT_140108</name>
</gene>
<keyword evidence="5" id="KW-0472">Membrane</keyword>
<keyword evidence="9" id="KW-1185">Reference proteome</keyword>
<evidence type="ECO:0000256" key="3">
    <source>
        <dbReference type="ARBA" id="ARBA00022968"/>
    </source>
</evidence>
<dbReference type="GO" id="GO:0035269">
    <property type="term" value="P:protein O-linked glycosylation via mannose"/>
    <property type="evidence" value="ECO:0007669"/>
    <property type="project" value="TreeGrafter"/>
</dbReference>
<dbReference type="KEGG" id="gtt:GUITHDRAFT_140108"/>
<protein>
    <submittedName>
        <fullName evidence="7 8">Uncharacterized protein</fullName>
    </submittedName>
</protein>
<dbReference type="PANTHER" id="PTHR12270:SF52">
    <property type="entry name" value="GLYCOSYLTRANSFERASE-LIKE PROTEIN GNT13-RELATED"/>
    <property type="match status" value="1"/>
</dbReference>
<name>L1J791_GUITC</name>
<evidence type="ECO:0000313" key="8">
    <source>
        <dbReference type="EnsemblProtists" id="EKX43969"/>
    </source>
</evidence>
<dbReference type="PANTHER" id="PTHR12270">
    <property type="entry name" value="GLYCOSYLTRANSFERASE-RELATED"/>
    <property type="match status" value="1"/>
</dbReference>
<dbReference type="Pfam" id="PF13896">
    <property type="entry name" value="Glyco_transf_49"/>
    <property type="match status" value="1"/>
</dbReference>
<evidence type="ECO:0000256" key="6">
    <source>
        <dbReference type="ARBA" id="ARBA00023180"/>
    </source>
</evidence>
<reference evidence="8" key="3">
    <citation type="submission" date="2015-06" db="UniProtKB">
        <authorList>
            <consortium name="EnsemblProtists"/>
        </authorList>
    </citation>
    <scope>IDENTIFICATION</scope>
</reference>
<keyword evidence="4" id="KW-1133">Transmembrane helix</keyword>
<keyword evidence="2" id="KW-0812">Transmembrane</keyword>
<dbReference type="GeneID" id="17300642"/>
<keyword evidence="3" id="KW-0735">Signal-anchor</keyword>
<evidence type="ECO:0000256" key="4">
    <source>
        <dbReference type="ARBA" id="ARBA00022989"/>
    </source>
</evidence>
<accession>L1J791</accession>
<comment type="subcellular location">
    <subcellularLocation>
        <location evidence="1">Membrane</location>
        <topology evidence="1">Single-pass type II membrane protein</topology>
    </subcellularLocation>
</comment>
<dbReference type="InterPro" id="IPR051292">
    <property type="entry name" value="Xyl/GlcA_transferase"/>
</dbReference>
<dbReference type="eggNOG" id="KOG3765">
    <property type="taxonomic scope" value="Eukaryota"/>
</dbReference>
<evidence type="ECO:0000313" key="7">
    <source>
        <dbReference type="EMBL" id="EKX43969.1"/>
    </source>
</evidence>
<evidence type="ECO:0000256" key="5">
    <source>
        <dbReference type="ARBA" id="ARBA00023136"/>
    </source>
</evidence>
<evidence type="ECO:0000256" key="2">
    <source>
        <dbReference type="ARBA" id="ARBA00022692"/>
    </source>
</evidence>
<dbReference type="EnsemblProtists" id="EKX43969">
    <property type="protein sequence ID" value="EKX43969"/>
    <property type="gene ID" value="GUITHDRAFT_140108"/>
</dbReference>
<dbReference type="HOGENOM" id="CLU_005750_0_0_1"/>
<evidence type="ECO:0000256" key="1">
    <source>
        <dbReference type="ARBA" id="ARBA00004606"/>
    </source>
</evidence>
<keyword evidence="6" id="KW-0325">Glycoprotein</keyword>
<dbReference type="Proteomes" id="UP000011087">
    <property type="component" value="Unassembled WGS sequence"/>
</dbReference>
<reference evidence="9" key="2">
    <citation type="submission" date="2012-11" db="EMBL/GenBank/DDBJ databases">
        <authorList>
            <person name="Kuo A."/>
            <person name="Curtis B.A."/>
            <person name="Tanifuji G."/>
            <person name="Burki F."/>
            <person name="Gruber A."/>
            <person name="Irimia M."/>
            <person name="Maruyama S."/>
            <person name="Arias M.C."/>
            <person name="Ball S.G."/>
            <person name="Gile G.H."/>
            <person name="Hirakawa Y."/>
            <person name="Hopkins J.F."/>
            <person name="Rensing S.A."/>
            <person name="Schmutz J."/>
            <person name="Symeonidi A."/>
            <person name="Elias M."/>
            <person name="Eveleigh R.J."/>
            <person name="Herman E.K."/>
            <person name="Klute M.J."/>
            <person name="Nakayama T."/>
            <person name="Obornik M."/>
            <person name="Reyes-Prieto A."/>
            <person name="Armbrust E.V."/>
            <person name="Aves S.J."/>
            <person name="Beiko R.G."/>
            <person name="Coutinho P."/>
            <person name="Dacks J.B."/>
            <person name="Durnford D.G."/>
            <person name="Fast N.M."/>
            <person name="Green B.R."/>
            <person name="Grisdale C."/>
            <person name="Hempe F."/>
            <person name="Henrissat B."/>
            <person name="Hoppner M.P."/>
            <person name="Ishida K.-I."/>
            <person name="Kim E."/>
            <person name="Koreny L."/>
            <person name="Kroth P.G."/>
            <person name="Liu Y."/>
            <person name="Malik S.-B."/>
            <person name="Maier U.G."/>
            <person name="McRose D."/>
            <person name="Mock T."/>
            <person name="Neilson J.A."/>
            <person name="Onodera N.T."/>
            <person name="Poole A.M."/>
            <person name="Pritham E.J."/>
            <person name="Richards T.A."/>
            <person name="Rocap G."/>
            <person name="Roy S.W."/>
            <person name="Sarai C."/>
            <person name="Schaack S."/>
            <person name="Shirato S."/>
            <person name="Slamovits C.H."/>
            <person name="Spencer D.F."/>
            <person name="Suzuki S."/>
            <person name="Worden A.Z."/>
            <person name="Zauner S."/>
            <person name="Barry K."/>
            <person name="Bell C."/>
            <person name="Bharti A.K."/>
            <person name="Crow J.A."/>
            <person name="Grimwood J."/>
            <person name="Kramer R."/>
            <person name="Lindquist E."/>
            <person name="Lucas S."/>
            <person name="Salamov A."/>
            <person name="McFadden G.I."/>
            <person name="Lane C.E."/>
            <person name="Keeling P.J."/>
            <person name="Gray M.W."/>
            <person name="Grigoriev I.V."/>
            <person name="Archibald J.M."/>
        </authorList>
    </citation>
    <scope>NUCLEOTIDE SEQUENCE</scope>
    <source>
        <strain evidence="9">CCMP2712</strain>
    </source>
</reference>
<sequence length="919" mass="101210">MVMVEEMIVKEFKVNPVYRRWFTVMSVVIVISNLPPTDSQACGRKAGDRGSRCSCSSSASLCAAIGRYDGKWKADVTQRRGLVAGENLLIAVGVHDQGSTCGSNKMLLEAQLRQDMRMLAIQDSLQDPGPTPSCVQCASFTWTDTTSGVYHALILLYNVEGEESLQLEFAFDDFVHVGNASSSASLTMEHVAMEGGSVRMHINVRSEVRDRFLLTVFFTDMSSLAQWTGMAMIQVKAVEQSEIMRIRAPAGRHFLVLATLCQLSLHPLIDDRESLATASCARVCSLEENGSAIDDVAHHAPPAAFPAPHPEDVLCSLQLYVTPLQPRAGWPFTMSAVALGLVSGCRYKVVTSVRLRQNNNAAFEESKTVNGSNMPATLNFSVASCWPGDIVVRVMLYDDSAMQSQDSVLSIISRHFLSVAPCEVSYAWSSSKQPLFLGSMPYGQSPLAGNVRVSECQQEEELSLTLATFATLETASQLINSAAQWHQEMAVAFYARSASEHADILALVQQQLGPWFERRNKSLEATVLTSCPDPRSKDKPLDCPTNMLRKIACSIAKSNMVLNADVDMLASDELADHIRKARGDGWMGRGELLVIPSFRSAGSWPRAVKTHFDSHQLTVKPAAITMEDLKAALLRCELLLPLLGCGMWSPSTRWSENAVFHAPTEYGRWMEAEEVYEVDYLLGYEPSFVVDRRAWVGGQGAGMYDDRFEQGGWDKASVTFEAAYLGYTFKVLPKGFLVGSSPSSARQTSKALSLPLPASKDTGSVAADPHGQWLMERIVNNVWTDTQRKVAIRSCVVKAFKDTNCDVERLRLVPSEEMERVGGGHELKVELFGLPRSVGLLLSVYRPTNKVDREALAFHLLLPQDEPEEPRRVVITLGKLAAGSQVLRIELRDLQASKLMQNHVGAILAAQEHRFLLHA</sequence>
<organism evidence="7">
    <name type="scientific">Guillardia theta (strain CCMP2712)</name>
    <name type="common">Cryptophyte</name>
    <dbReference type="NCBI Taxonomy" id="905079"/>
    <lineage>
        <taxon>Eukaryota</taxon>
        <taxon>Cryptophyceae</taxon>
        <taxon>Pyrenomonadales</taxon>
        <taxon>Geminigeraceae</taxon>
        <taxon>Guillardia</taxon>
    </lineage>
</organism>
<dbReference type="GO" id="GO:0016020">
    <property type="term" value="C:membrane"/>
    <property type="evidence" value="ECO:0007669"/>
    <property type="project" value="UniProtKB-SubCell"/>
</dbReference>
<dbReference type="PaxDb" id="55529-EKX43969"/>
<dbReference type="OrthoDB" id="411524at2759"/>
<dbReference type="GO" id="GO:0042285">
    <property type="term" value="F:xylosyltransferase activity"/>
    <property type="evidence" value="ECO:0007669"/>
    <property type="project" value="TreeGrafter"/>
</dbReference>
<dbReference type="GO" id="GO:0015020">
    <property type="term" value="F:glucuronosyltransferase activity"/>
    <property type="evidence" value="ECO:0007669"/>
    <property type="project" value="TreeGrafter"/>
</dbReference>
<dbReference type="EMBL" id="JH993007">
    <property type="protein sequence ID" value="EKX43969.1"/>
    <property type="molecule type" value="Genomic_DNA"/>
</dbReference>
<evidence type="ECO:0000313" key="9">
    <source>
        <dbReference type="Proteomes" id="UP000011087"/>
    </source>
</evidence>
<proteinExistence type="predicted"/>
<reference evidence="7 9" key="1">
    <citation type="journal article" date="2012" name="Nature">
        <title>Algal genomes reveal evolutionary mosaicism and the fate of nucleomorphs.</title>
        <authorList>
            <consortium name="DOE Joint Genome Institute"/>
            <person name="Curtis B.A."/>
            <person name="Tanifuji G."/>
            <person name="Burki F."/>
            <person name="Gruber A."/>
            <person name="Irimia M."/>
            <person name="Maruyama S."/>
            <person name="Arias M.C."/>
            <person name="Ball S.G."/>
            <person name="Gile G.H."/>
            <person name="Hirakawa Y."/>
            <person name="Hopkins J.F."/>
            <person name="Kuo A."/>
            <person name="Rensing S.A."/>
            <person name="Schmutz J."/>
            <person name="Symeonidi A."/>
            <person name="Elias M."/>
            <person name="Eveleigh R.J."/>
            <person name="Herman E.K."/>
            <person name="Klute M.J."/>
            <person name="Nakayama T."/>
            <person name="Obornik M."/>
            <person name="Reyes-Prieto A."/>
            <person name="Armbrust E.V."/>
            <person name="Aves S.J."/>
            <person name="Beiko R.G."/>
            <person name="Coutinho P."/>
            <person name="Dacks J.B."/>
            <person name="Durnford D.G."/>
            <person name="Fast N.M."/>
            <person name="Green B.R."/>
            <person name="Grisdale C.J."/>
            <person name="Hempel F."/>
            <person name="Henrissat B."/>
            <person name="Hoppner M.P."/>
            <person name="Ishida K."/>
            <person name="Kim E."/>
            <person name="Koreny L."/>
            <person name="Kroth P.G."/>
            <person name="Liu Y."/>
            <person name="Malik S.B."/>
            <person name="Maier U.G."/>
            <person name="McRose D."/>
            <person name="Mock T."/>
            <person name="Neilson J.A."/>
            <person name="Onodera N.T."/>
            <person name="Poole A.M."/>
            <person name="Pritham E.J."/>
            <person name="Richards T.A."/>
            <person name="Rocap G."/>
            <person name="Roy S.W."/>
            <person name="Sarai C."/>
            <person name="Schaack S."/>
            <person name="Shirato S."/>
            <person name="Slamovits C.H."/>
            <person name="Spencer D.F."/>
            <person name="Suzuki S."/>
            <person name="Worden A.Z."/>
            <person name="Zauner S."/>
            <person name="Barry K."/>
            <person name="Bell C."/>
            <person name="Bharti A.K."/>
            <person name="Crow J.A."/>
            <person name="Grimwood J."/>
            <person name="Kramer R."/>
            <person name="Lindquist E."/>
            <person name="Lucas S."/>
            <person name="Salamov A."/>
            <person name="McFadden G.I."/>
            <person name="Lane C.E."/>
            <person name="Keeling P.J."/>
            <person name="Gray M.W."/>
            <person name="Grigoriev I.V."/>
            <person name="Archibald J.M."/>
        </authorList>
    </citation>
    <scope>NUCLEOTIDE SEQUENCE</scope>
    <source>
        <strain evidence="7 9">CCMP2712</strain>
    </source>
</reference>
<dbReference type="AlphaFoldDB" id="L1J791"/>